<feature type="transmembrane region" description="Helical" evidence="2">
    <location>
        <begin position="336"/>
        <end position="356"/>
    </location>
</feature>
<protein>
    <recommendedName>
        <fullName evidence="5">Glycosyltransferase RgtA/B/C/D-like domain-containing protein</fullName>
    </recommendedName>
</protein>
<feature type="transmembrane region" description="Helical" evidence="2">
    <location>
        <begin position="213"/>
        <end position="236"/>
    </location>
</feature>
<keyword evidence="2" id="KW-0812">Transmembrane</keyword>
<feature type="region of interest" description="Disordered" evidence="1">
    <location>
        <begin position="383"/>
        <end position="407"/>
    </location>
</feature>
<dbReference type="EMBL" id="REFW01000001">
    <property type="protein sequence ID" value="RMB61892.1"/>
    <property type="molecule type" value="Genomic_DNA"/>
</dbReference>
<sequence>MVVHAMVAIYILARHRIRSVALLLVVSLVIRVGLVFWDLNLSHIVSLPNSGLDSEMFFNYARAVAQDPSLLSVDIRGGAFSKLFGTLFWVTGPLRIFGQYTNVLFGMSLVLVVGLITDLLPLDREQTVKVMAVVALLPNSLILSSIFLRESVVGFLVASSAYFFARWFQSGRGTFLIWTAVMVLVGATFHAAVIAVGIGYVCVSIVYQPTRRCFGVSLQGLAYLAIAAAMVLAVVAKNPDVFLGKFDGYGSEEILFGDVNRRSGGSQYLSGLTISSYPELLLFGPLRAVYFLGAPMPWDIRGLVDAATFLSDSVLYLGAPFLFLRRRKLLGRNERLLGYALMISIVISSIVFGAGVSNAGTAARHRFKLAGLFFALIALSKTSNSDPAAPSLKQVSSSLRKPAPLSRSTATLRISERGVAVQSLEVTSLRKSRR</sequence>
<feature type="transmembrane region" description="Helical" evidence="2">
    <location>
        <begin position="97"/>
        <end position="120"/>
    </location>
</feature>
<name>A0A3M0GGQ3_9ACTN</name>
<keyword evidence="2" id="KW-0472">Membrane</keyword>
<comment type="caution">
    <text evidence="3">The sequence shown here is derived from an EMBL/GenBank/DDBJ whole genome shotgun (WGS) entry which is preliminary data.</text>
</comment>
<dbReference type="AlphaFoldDB" id="A0A3M0GGQ3"/>
<accession>A0A3M0GGQ3</accession>
<dbReference type="Proteomes" id="UP000275256">
    <property type="component" value="Unassembled WGS sequence"/>
</dbReference>
<evidence type="ECO:0000313" key="4">
    <source>
        <dbReference type="Proteomes" id="UP000275256"/>
    </source>
</evidence>
<keyword evidence="4" id="KW-1185">Reference proteome</keyword>
<evidence type="ECO:0000256" key="1">
    <source>
        <dbReference type="SAM" id="MobiDB-lite"/>
    </source>
</evidence>
<feature type="transmembrane region" description="Helical" evidence="2">
    <location>
        <begin position="20"/>
        <end position="37"/>
    </location>
</feature>
<gene>
    <name evidence="3" type="ORF">EAX62_04640</name>
</gene>
<evidence type="ECO:0008006" key="5">
    <source>
        <dbReference type="Google" id="ProtNLM"/>
    </source>
</evidence>
<feature type="transmembrane region" description="Helical" evidence="2">
    <location>
        <begin position="306"/>
        <end position="324"/>
    </location>
</feature>
<evidence type="ECO:0000256" key="2">
    <source>
        <dbReference type="SAM" id="Phobius"/>
    </source>
</evidence>
<evidence type="ECO:0000313" key="3">
    <source>
        <dbReference type="EMBL" id="RMB61892.1"/>
    </source>
</evidence>
<keyword evidence="2" id="KW-1133">Transmembrane helix</keyword>
<proteinExistence type="predicted"/>
<feature type="transmembrane region" description="Helical" evidence="2">
    <location>
        <begin position="175"/>
        <end position="201"/>
    </location>
</feature>
<feature type="transmembrane region" description="Helical" evidence="2">
    <location>
        <begin position="141"/>
        <end position="163"/>
    </location>
</feature>
<organism evidence="3 4">
    <name type="scientific">Tessaracoccus antarcticus</name>
    <dbReference type="NCBI Taxonomy" id="2479848"/>
    <lineage>
        <taxon>Bacteria</taxon>
        <taxon>Bacillati</taxon>
        <taxon>Actinomycetota</taxon>
        <taxon>Actinomycetes</taxon>
        <taxon>Propionibacteriales</taxon>
        <taxon>Propionibacteriaceae</taxon>
        <taxon>Tessaracoccus</taxon>
    </lineage>
</organism>
<reference evidence="3 4" key="1">
    <citation type="submission" date="2018-10" db="EMBL/GenBank/DDBJ databases">
        <title>Tessaracoccus antarcticuss sp. nov., isolated from sediment.</title>
        <authorList>
            <person name="Zhou L.Y."/>
            <person name="Du Z.J."/>
        </authorList>
    </citation>
    <scope>NUCLEOTIDE SEQUENCE [LARGE SCALE GENOMIC DNA]</scope>
    <source>
        <strain evidence="3 4">JDX10</strain>
    </source>
</reference>